<sequence length="35" mass="4296">MSKMGYFSVFQRFMHQTQESREITIFVKNVLFMSF</sequence>
<reference evidence="1 2" key="1">
    <citation type="submission" date="2019-05" db="EMBL/GenBank/DDBJ databases">
        <title>Another draft genome of Portunus trituberculatus and its Hox gene families provides insights of decapod evolution.</title>
        <authorList>
            <person name="Jeong J.-H."/>
            <person name="Song I."/>
            <person name="Kim S."/>
            <person name="Choi T."/>
            <person name="Kim D."/>
            <person name="Ryu S."/>
            <person name="Kim W."/>
        </authorList>
    </citation>
    <scope>NUCLEOTIDE SEQUENCE [LARGE SCALE GENOMIC DNA]</scope>
    <source>
        <tissue evidence="1">Muscle</tissue>
    </source>
</reference>
<organism evidence="1 2">
    <name type="scientific">Portunus trituberculatus</name>
    <name type="common">Swimming crab</name>
    <name type="synonym">Neptunus trituberculatus</name>
    <dbReference type="NCBI Taxonomy" id="210409"/>
    <lineage>
        <taxon>Eukaryota</taxon>
        <taxon>Metazoa</taxon>
        <taxon>Ecdysozoa</taxon>
        <taxon>Arthropoda</taxon>
        <taxon>Crustacea</taxon>
        <taxon>Multicrustacea</taxon>
        <taxon>Malacostraca</taxon>
        <taxon>Eumalacostraca</taxon>
        <taxon>Eucarida</taxon>
        <taxon>Decapoda</taxon>
        <taxon>Pleocyemata</taxon>
        <taxon>Brachyura</taxon>
        <taxon>Eubrachyura</taxon>
        <taxon>Portunoidea</taxon>
        <taxon>Portunidae</taxon>
        <taxon>Portuninae</taxon>
        <taxon>Portunus</taxon>
    </lineage>
</organism>
<accession>A0A5B7GGB7</accession>
<evidence type="ECO:0000313" key="2">
    <source>
        <dbReference type="Proteomes" id="UP000324222"/>
    </source>
</evidence>
<gene>
    <name evidence="1" type="ORF">E2C01_051974</name>
</gene>
<evidence type="ECO:0000313" key="1">
    <source>
        <dbReference type="EMBL" id="MPC57982.1"/>
    </source>
</evidence>
<protein>
    <submittedName>
        <fullName evidence="1">Uncharacterized protein</fullName>
    </submittedName>
</protein>
<comment type="caution">
    <text evidence="1">The sequence shown here is derived from an EMBL/GenBank/DDBJ whole genome shotgun (WGS) entry which is preliminary data.</text>
</comment>
<dbReference type="EMBL" id="VSRR010015251">
    <property type="protein sequence ID" value="MPC57982.1"/>
    <property type="molecule type" value="Genomic_DNA"/>
</dbReference>
<proteinExistence type="predicted"/>
<dbReference type="Proteomes" id="UP000324222">
    <property type="component" value="Unassembled WGS sequence"/>
</dbReference>
<name>A0A5B7GGB7_PORTR</name>
<dbReference type="AlphaFoldDB" id="A0A5B7GGB7"/>
<keyword evidence="2" id="KW-1185">Reference proteome</keyword>